<comment type="caution">
    <text evidence="2">The sequence shown here is derived from an EMBL/GenBank/DDBJ whole genome shotgun (WGS) entry which is preliminary data.</text>
</comment>
<accession>A0A920CWX5</accession>
<keyword evidence="3" id="KW-1185">Reference proteome</keyword>
<keyword evidence="1" id="KW-0812">Transmembrane</keyword>
<keyword evidence="1" id="KW-1133">Transmembrane helix</keyword>
<feature type="transmembrane region" description="Helical" evidence="1">
    <location>
        <begin position="31"/>
        <end position="48"/>
    </location>
</feature>
<dbReference type="EMBL" id="BOSE01000002">
    <property type="protein sequence ID" value="GIP15725.1"/>
    <property type="molecule type" value="Genomic_DNA"/>
</dbReference>
<dbReference type="AlphaFoldDB" id="A0A920CWX5"/>
<sequence>MPKYLSLLFATIGILFLSAMSISIAHSLKWVIIWGVLFFVTVGLGFVVRRKYSAGKTQTEAQEE</sequence>
<reference evidence="2" key="1">
    <citation type="submission" date="2021-03" db="EMBL/GenBank/DDBJ databases">
        <title>Antimicrobial resistance genes in bacteria isolated from Japanese honey, and their potential for conferring macrolide and lincosamide resistance in the American foulbrood pathogen Paenibacillus larvae.</title>
        <authorList>
            <person name="Okamoto M."/>
            <person name="Kumagai M."/>
            <person name="Kanamori H."/>
            <person name="Takamatsu D."/>
        </authorList>
    </citation>
    <scope>NUCLEOTIDE SEQUENCE</scope>
    <source>
        <strain evidence="2">J40TS1</strain>
    </source>
</reference>
<dbReference type="Proteomes" id="UP000683139">
    <property type="component" value="Unassembled WGS sequence"/>
</dbReference>
<keyword evidence="1" id="KW-0472">Membrane</keyword>
<protein>
    <submittedName>
        <fullName evidence="2">Uncharacterized protein</fullName>
    </submittedName>
</protein>
<organism evidence="2 3">
    <name type="scientific">Paenibacillus montaniterrae</name>
    <dbReference type="NCBI Taxonomy" id="429341"/>
    <lineage>
        <taxon>Bacteria</taxon>
        <taxon>Bacillati</taxon>
        <taxon>Bacillota</taxon>
        <taxon>Bacilli</taxon>
        <taxon>Bacillales</taxon>
        <taxon>Paenibacillaceae</taxon>
        <taxon>Paenibacillus</taxon>
    </lineage>
</organism>
<evidence type="ECO:0000256" key="1">
    <source>
        <dbReference type="SAM" id="Phobius"/>
    </source>
</evidence>
<dbReference type="RefSeq" id="WP_213514006.1">
    <property type="nucleotide sequence ID" value="NZ_BOSE01000002.1"/>
</dbReference>
<gene>
    <name evidence="2" type="ORF">J40TS1_13670</name>
</gene>
<proteinExistence type="predicted"/>
<evidence type="ECO:0000313" key="3">
    <source>
        <dbReference type="Proteomes" id="UP000683139"/>
    </source>
</evidence>
<evidence type="ECO:0000313" key="2">
    <source>
        <dbReference type="EMBL" id="GIP15725.1"/>
    </source>
</evidence>
<name>A0A920CWX5_9BACL</name>